<dbReference type="EMBL" id="CP011034">
    <property type="protein sequence ID" value="ALS33238.1"/>
    <property type="molecule type" value="Genomic_DNA"/>
</dbReference>
<evidence type="ECO:0000313" key="2">
    <source>
        <dbReference type="Proteomes" id="UP000065261"/>
    </source>
</evidence>
<protein>
    <submittedName>
        <fullName evidence="1">Uncharacterized protein</fullName>
    </submittedName>
</protein>
<gene>
    <name evidence="1" type="ORF">PTRA_a2118</name>
</gene>
<organism evidence="1">
    <name type="scientific">Pseudoalteromonas translucida KMM 520</name>
    <dbReference type="NCBI Taxonomy" id="1315283"/>
    <lineage>
        <taxon>Bacteria</taxon>
        <taxon>Pseudomonadati</taxon>
        <taxon>Pseudomonadota</taxon>
        <taxon>Gammaproteobacteria</taxon>
        <taxon>Alteromonadales</taxon>
        <taxon>Pseudoalteromonadaceae</taxon>
        <taxon>Pseudoalteromonas</taxon>
    </lineage>
</organism>
<name>A0A0U2LNG0_9GAMM</name>
<sequence length="37" mass="4274">MLPQKQVSPQMPLNTDVRLTDTINNIPQHIYLKAELI</sequence>
<dbReference type="Proteomes" id="UP000065261">
    <property type="component" value="Chromosome I"/>
</dbReference>
<evidence type="ECO:0000313" key="1">
    <source>
        <dbReference type="EMBL" id="ALS33238.1"/>
    </source>
</evidence>
<reference evidence="1 2" key="1">
    <citation type="submission" date="2015-03" db="EMBL/GenBank/DDBJ databases">
        <authorList>
            <person name="Murphy D."/>
        </authorList>
    </citation>
    <scope>NUCLEOTIDE SEQUENCE [LARGE SCALE GENOMIC DNA]</scope>
    <source>
        <strain evidence="1 2">KMM 520</strain>
    </source>
</reference>
<proteinExistence type="predicted"/>
<dbReference type="PATRIC" id="fig|1315283.4.peg.1830"/>
<dbReference type="KEGG" id="ptn:PTRA_a2118"/>
<dbReference type="AlphaFoldDB" id="A0A0U2LNG0"/>
<accession>A0A0U2LNG0</accession>